<evidence type="ECO:0000256" key="3">
    <source>
        <dbReference type="ARBA" id="ARBA00022801"/>
    </source>
</evidence>
<feature type="compositionally biased region" description="Basic and acidic residues" evidence="4">
    <location>
        <begin position="12"/>
        <end position="23"/>
    </location>
</feature>
<dbReference type="Gene3D" id="1.10.418.20">
    <property type="match status" value="1"/>
</dbReference>
<evidence type="ECO:0000313" key="6">
    <source>
        <dbReference type="EMBL" id="CAK9309142.1"/>
    </source>
</evidence>
<evidence type="ECO:0000256" key="2">
    <source>
        <dbReference type="ARBA" id="ARBA00022670"/>
    </source>
</evidence>
<feature type="region of interest" description="Disordered" evidence="4">
    <location>
        <begin position="790"/>
        <end position="823"/>
    </location>
</feature>
<dbReference type="EMBL" id="OZ021735">
    <property type="protein sequence ID" value="CAK9309142.1"/>
    <property type="molecule type" value="Genomic_DNA"/>
</dbReference>
<keyword evidence="2" id="KW-0645">Protease</keyword>
<gene>
    <name evidence="6" type="ORF">CITCOLO1_LOCUS681</name>
</gene>
<comment type="similarity">
    <text evidence="1">Belongs to the peptidase C48 family.</text>
</comment>
<protein>
    <recommendedName>
        <fullName evidence="5">Ubiquitin-like protease family profile domain-containing protein</fullName>
    </recommendedName>
</protein>
<feature type="compositionally biased region" description="Polar residues" evidence="4">
    <location>
        <begin position="706"/>
        <end position="719"/>
    </location>
</feature>
<accession>A0ABP0XRG3</accession>
<dbReference type="Pfam" id="PF02902">
    <property type="entry name" value="Peptidase_C48"/>
    <property type="match status" value="1"/>
</dbReference>
<evidence type="ECO:0000259" key="5">
    <source>
        <dbReference type="PROSITE" id="PS50600"/>
    </source>
</evidence>
<keyword evidence="3" id="KW-0378">Hydrolase</keyword>
<reference evidence="6 7" key="1">
    <citation type="submission" date="2024-03" db="EMBL/GenBank/DDBJ databases">
        <authorList>
            <person name="Gkanogiannis A."/>
            <person name="Becerra Lopez-Lavalle L."/>
        </authorList>
    </citation>
    <scope>NUCLEOTIDE SEQUENCE [LARGE SCALE GENOMIC DNA]</scope>
</reference>
<feature type="domain" description="Ubiquitin-like protease family profile" evidence="5">
    <location>
        <begin position="334"/>
        <end position="529"/>
    </location>
</feature>
<dbReference type="InterPro" id="IPR057375">
    <property type="entry name" value="ULP2A/B_PH"/>
</dbReference>
<dbReference type="Proteomes" id="UP001642487">
    <property type="component" value="Chromosome 1"/>
</dbReference>
<keyword evidence="7" id="KW-1185">Reference proteome</keyword>
<dbReference type="PANTHER" id="PTHR47764:SF2">
    <property type="entry name" value="UBIQUITIN-LIKE PROTEASE FAMILY PROFILE DOMAIN-CONTAINING PROTEIN"/>
    <property type="match status" value="1"/>
</dbReference>
<name>A0ABP0XRG3_9ROSI</name>
<sequence>MTRTSKPSSSESTKDRAKGDGGEKRFSVFDFSEEDDRVEKVSRSLLGRFSARRSSPVTKHQFLQCFAKGAKTVTRNLSDELIVIDAEVGKSANTDSFSEDVSCKLIHNDSEVSISSPNTSHQICRGLTDLDTEDTCADWSLQGGGSTKQEIFETNDLLLSCSSTNEDDVTVVFPDFVIYEGNWCTTSKLIFSCSSIKLQGSAVSGSQRTFNSKWAVSDIIGIESEWCSRVETAIVNLHLKGKHFMRAANSNDISGIELLKFSVCDPLWSEREKSIRKLNLIYNDLWNADYDDKIKWEEIVSWRQGDVFSPNDCLSEFVDTFEEVIYPKGDPDAVTISKRDLELLKPGTFINDTIIDFYVKYLKNKFLLEKNNRFYFFNSFFFRKLVDLDKDLSSACGGRDAFQRVHKWTKNENLFQKDYIFIPVNYSLHWSLIVICHPGEVVNLKDKKCDNLSKVPCILHMDSIKGSHRGLKCLFQNYLCEEWKERCGDRDEEDVSAMFLTLPFFPLKLPQQENSFDCGLFLLHYVELFLEGAPVNFSPLKILKFSNFLSQDWFHPVEASLKRAHILQLIYEIMVSNQAKELSGSIGKYPSSSASDSDNDLCRHVYLREAHIFSMIHSDNFSSVGKEFGSVSKVSSDKNYQRIERQSGSVLPPIEEDENGEIADSPQCLEDRSQASAVSECSSAFSFGQQFTELEISWEGRFATNASDTGRTLSPQPSQLGRDCTPRATESLNHPTEADNEPEILTSSSEELFTCVVEDSEEEGNERNDGIEIDVSSSSRNLFLSRQVESTANLSDHRQHDQILSNEHPTLDSSKQHCANRSS</sequence>
<evidence type="ECO:0000313" key="7">
    <source>
        <dbReference type="Proteomes" id="UP001642487"/>
    </source>
</evidence>
<evidence type="ECO:0000256" key="4">
    <source>
        <dbReference type="SAM" id="MobiDB-lite"/>
    </source>
</evidence>
<dbReference type="PROSITE" id="PS50600">
    <property type="entry name" value="ULP_PROTEASE"/>
    <property type="match status" value="1"/>
</dbReference>
<dbReference type="Gene3D" id="3.30.310.130">
    <property type="entry name" value="Ubiquitin-related"/>
    <property type="match status" value="1"/>
</dbReference>
<feature type="region of interest" description="Disordered" evidence="4">
    <location>
        <begin position="1"/>
        <end position="23"/>
    </location>
</feature>
<dbReference type="SUPFAM" id="SSF54001">
    <property type="entry name" value="Cysteine proteinases"/>
    <property type="match status" value="1"/>
</dbReference>
<feature type="region of interest" description="Disordered" evidence="4">
    <location>
        <begin position="706"/>
        <end position="746"/>
    </location>
</feature>
<feature type="compositionally biased region" description="Polar residues" evidence="4">
    <location>
        <begin position="1"/>
        <end position="11"/>
    </location>
</feature>
<evidence type="ECO:0000256" key="1">
    <source>
        <dbReference type="ARBA" id="ARBA00005234"/>
    </source>
</evidence>
<proteinExistence type="inferred from homology"/>
<feature type="compositionally biased region" description="Polar residues" evidence="4">
    <location>
        <begin position="802"/>
        <end position="823"/>
    </location>
</feature>
<dbReference type="InterPro" id="IPR003653">
    <property type="entry name" value="Peptidase_C48_C"/>
</dbReference>
<dbReference type="PANTHER" id="PTHR47764">
    <property type="entry name" value="UBIQUITIN-LIKE-SPECIFIC PROTEASE 2B-RELATED"/>
    <property type="match status" value="1"/>
</dbReference>
<organism evidence="6 7">
    <name type="scientific">Citrullus colocynthis</name>
    <name type="common">colocynth</name>
    <dbReference type="NCBI Taxonomy" id="252529"/>
    <lineage>
        <taxon>Eukaryota</taxon>
        <taxon>Viridiplantae</taxon>
        <taxon>Streptophyta</taxon>
        <taxon>Embryophyta</taxon>
        <taxon>Tracheophyta</taxon>
        <taxon>Spermatophyta</taxon>
        <taxon>Magnoliopsida</taxon>
        <taxon>eudicotyledons</taxon>
        <taxon>Gunneridae</taxon>
        <taxon>Pentapetalae</taxon>
        <taxon>rosids</taxon>
        <taxon>fabids</taxon>
        <taxon>Cucurbitales</taxon>
        <taxon>Cucurbitaceae</taxon>
        <taxon>Benincaseae</taxon>
        <taxon>Citrullus</taxon>
    </lineage>
</organism>
<dbReference type="Pfam" id="PF25352">
    <property type="entry name" value="PH_ULP"/>
    <property type="match status" value="1"/>
</dbReference>
<dbReference type="InterPro" id="IPR038765">
    <property type="entry name" value="Papain-like_cys_pep_sf"/>
</dbReference>